<comment type="caution">
    <text evidence="1">The sequence shown here is derived from an EMBL/GenBank/DDBJ whole genome shotgun (WGS) entry which is preliminary data.</text>
</comment>
<evidence type="ECO:0000313" key="2">
    <source>
        <dbReference type="Proteomes" id="UP001310890"/>
    </source>
</evidence>
<dbReference type="InterPro" id="IPR011990">
    <property type="entry name" value="TPR-like_helical_dom_sf"/>
</dbReference>
<accession>A0AAN7TJM2</accession>
<dbReference type="Proteomes" id="UP001310890">
    <property type="component" value="Unassembled WGS sequence"/>
</dbReference>
<dbReference type="Gene3D" id="1.25.40.10">
    <property type="entry name" value="Tetratricopeptide repeat domain"/>
    <property type="match status" value="1"/>
</dbReference>
<sequence length="281" mass="31403">MDWIGPAPALCELEKVKPLHSTKISPLEEAVQLEADVLRGKIQHFTGKFSDAKKLLERVVGMIHHPERSAPSRAIAHLSAVCCELGEYEQGIRYAESHLSPGEYSPNSMNERRLRLALASAYLVKAMWIVRSVLPSDVPPNNAHDVLHKAQEILEGLNAYNPAKLSRADKINRVSICLGLAIIAHLQRKFVTALQWYESVLSASSECGWASGYVEAMTLSSMSVILHTTKDVSQAEKYERQALSIYQERSFYFVGFGTLWPEIVGRWLKRLGRGTIVMSDT</sequence>
<proteinExistence type="predicted"/>
<gene>
    <name evidence="1" type="ORF">LTR62_001657</name>
</gene>
<name>A0AAN7TJM2_9PEZI</name>
<dbReference type="SUPFAM" id="SSF81901">
    <property type="entry name" value="HCP-like"/>
    <property type="match status" value="1"/>
</dbReference>
<reference evidence="1" key="1">
    <citation type="submission" date="2023-08" db="EMBL/GenBank/DDBJ databases">
        <title>Black Yeasts Isolated from many extreme environments.</title>
        <authorList>
            <person name="Coleine C."/>
            <person name="Stajich J.E."/>
            <person name="Selbmann L."/>
        </authorList>
    </citation>
    <scope>NUCLEOTIDE SEQUENCE</scope>
    <source>
        <strain evidence="1">CCFEE 5401</strain>
    </source>
</reference>
<dbReference type="AlphaFoldDB" id="A0AAN7TJM2"/>
<organism evidence="1 2">
    <name type="scientific">Meristemomyces frigidus</name>
    <dbReference type="NCBI Taxonomy" id="1508187"/>
    <lineage>
        <taxon>Eukaryota</taxon>
        <taxon>Fungi</taxon>
        <taxon>Dikarya</taxon>
        <taxon>Ascomycota</taxon>
        <taxon>Pezizomycotina</taxon>
        <taxon>Dothideomycetes</taxon>
        <taxon>Dothideomycetidae</taxon>
        <taxon>Mycosphaerellales</taxon>
        <taxon>Teratosphaeriaceae</taxon>
        <taxon>Meristemomyces</taxon>
    </lineage>
</organism>
<evidence type="ECO:0000313" key="1">
    <source>
        <dbReference type="EMBL" id="KAK5107185.1"/>
    </source>
</evidence>
<dbReference type="EMBL" id="JAVRRL010000135">
    <property type="protein sequence ID" value="KAK5107185.1"/>
    <property type="molecule type" value="Genomic_DNA"/>
</dbReference>
<protein>
    <submittedName>
        <fullName evidence="1">Uncharacterized protein</fullName>
    </submittedName>
</protein>